<evidence type="ECO:0000313" key="2">
    <source>
        <dbReference type="Proteomes" id="UP000224080"/>
    </source>
</evidence>
<protein>
    <submittedName>
        <fullName evidence="1">Uncharacterized protein</fullName>
    </submittedName>
</protein>
<sequence length="393" mass="44262">MFSTRVLSTQRLLTSLLPSTRKFKLADAPRICRTPIHSSVRDICRDIGDEEFSSLSEEQLKQVYAGVYPTDFPREAIRLKSTRQEYSLLSEKFNNSESDKGKIKRLRFNRGLSATSILHRPTPIHESLIETIRKEFTNHLSSNVTMPLVMTSNSTFFIGADDSDTIELIPDIAINSPSQRPFLVLEVGVSENYDDMLETAKTVLSRSPTTKFYIIIKIIEKPLFQSPLKLSDYLLKPRCEIPIPSPPTTQKCYSFNTDPEGPIMINGLRWVGKICAFWEIWGRDASGNPAINGERVWFYSSDVSAHSLKLNLVEHENCPEIVIKSFALARAVNESRPDGVPPERLSCESSHAPFSWRWGSAYSDAKISGAKTECSGLIDSNVFVYLNKCISPN</sequence>
<evidence type="ECO:0000313" key="1">
    <source>
        <dbReference type="EMBL" id="PGG96882.1"/>
    </source>
</evidence>
<keyword evidence="2" id="KW-1185">Reference proteome</keyword>
<gene>
    <name evidence="1" type="ORF">GX51_07619</name>
</gene>
<organism evidence="1 2">
    <name type="scientific">Blastomyces parvus</name>
    <dbReference type="NCBI Taxonomy" id="2060905"/>
    <lineage>
        <taxon>Eukaryota</taxon>
        <taxon>Fungi</taxon>
        <taxon>Dikarya</taxon>
        <taxon>Ascomycota</taxon>
        <taxon>Pezizomycotina</taxon>
        <taxon>Eurotiomycetes</taxon>
        <taxon>Eurotiomycetidae</taxon>
        <taxon>Onygenales</taxon>
        <taxon>Ajellomycetaceae</taxon>
        <taxon>Blastomyces</taxon>
    </lineage>
</organism>
<reference evidence="1 2" key="1">
    <citation type="submission" date="2017-10" db="EMBL/GenBank/DDBJ databases">
        <title>Comparative genomics in systemic dimorphic fungi from Ajellomycetaceae.</title>
        <authorList>
            <person name="Munoz J.F."/>
            <person name="Mcewen J.G."/>
            <person name="Clay O.K."/>
            <person name="Cuomo C.A."/>
        </authorList>
    </citation>
    <scope>NUCLEOTIDE SEQUENCE [LARGE SCALE GENOMIC DNA]</scope>
    <source>
        <strain evidence="1 2">UAMH130</strain>
    </source>
</reference>
<accession>A0A2B7WJT3</accession>
<dbReference type="AlphaFoldDB" id="A0A2B7WJT3"/>
<dbReference type="OrthoDB" id="4183719at2759"/>
<name>A0A2B7WJT3_9EURO</name>
<comment type="caution">
    <text evidence="1">The sequence shown here is derived from an EMBL/GenBank/DDBJ whole genome shotgun (WGS) entry which is preliminary data.</text>
</comment>
<dbReference type="EMBL" id="PDNC01000160">
    <property type="protein sequence ID" value="PGG96882.1"/>
    <property type="molecule type" value="Genomic_DNA"/>
</dbReference>
<dbReference type="Proteomes" id="UP000224080">
    <property type="component" value="Unassembled WGS sequence"/>
</dbReference>
<proteinExistence type="predicted"/>